<feature type="domain" description="Thioester reductase (TE)" evidence="1">
    <location>
        <begin position="5"/>
        <end position="243"/>
    </location>
</feature>
<evidence type="ECO:0000313" key="3">
    <source>
        <dbReference type="Proteomes" id="UP000660110"/>
    </source>
</evidence>
<dbReference type="InterPro" id="IPR036291">
    <property type="entry name" value="NAD(P)-bd_dom_sf"/>
</dbReference>
<dbReference type="AlphaFoldDB" id="A0A917B833"/>
<keyword evidence="3" id="KW-1185">Reference proteome</keyword>
<dbReference type="SUPFAM" id="SSF51735">
    <property type="entry name" value="NAD(P)-binding Rossmann-fold domains"/>
    <property type="match status" value="1"/>
</dbReference>
<evidence type="ECO:0000259" key="1">
    <source>
        <dbReference type="Pfam" id="PF07993"/>
    </source>
</evidence>
<accession>A0A917B833</accession>
<reference evidence="2" key="2">
    <citation type="submission" date="2020-09" db="EMBL/GenBank/DDBJ databases">
        <authorList>
            <person name="Sun Q."/>
            <person name="Zhou Y."/>
        </authorList>
    </citation>
    <scope>NUCLEOTIDE SEQUENCE</scope>
    <source>
        <strain evidence="2">CGMCC 1.12153</strain>
    </source>
</reference>
<evidence type="ECO:0000313" key="2">
    <source>
        <dbReference type="EMBL" id="GGF25717.1"/>
    </source>
</evidence>
<dbReference type="InterPro" id="IPR013120">
    <property type="entry name" value="FAR_NAD-bd"/>
</dbReference>
<comment type="caution">
    <text evidence="2">The sequence shown here is derived from an EMBL/GenBank/DDBJ whole genome shotgun (WGS) entry which is preliminary data.</text>
</comment>
<name>A0A917B833_HALAA</name>
<dbReference type="GO" id="GO:0004029">
    <property type="term" value="F:aldehyde dehydrogenase (NAD+) activity"/>
    <property type="evidence" value="ECO:0007669"/>
    <property type="project" value="TreeGrafter"/>
</dbReference>
<sequence>MNLFLTGSTGFLGGKLISNLMQDTGHHVYVLVRNVEKGQRLISQFTEEKQNRIHLIKGDITEPYCGLSEESFKKLQDQGMDGFYHSAALVKFDVELSDELFEINYEGTKNTLELAKLLGVKKFFYISTAYTVGKSSQGVEELYPLDAEYHNPYEASKVQSEHLVFSYKDEMDVSIFRPAIIVGDSKTGEADSEFTLYGFMRALHIFKRRVARKNRGDDTVKYRVIANEEGTSNFVPVDYVADILSLAVQKAEPNKIYNITNPNPPTNTEILNMFKSALSFKELDLVDHAKMEDLTEEEQQLNAMINIFRVYLAGNVTFDDHNTQELIKGTNVEHLNLSSETLQMIIDAYFKH</sequence>
<protein>
    <recommendedName>
        <fullName evidence="1">Thioester reductase (TE) domain-containing protein</fullName>
    </recommendedName>
</protein>
<organism evidence="2 3">
    <name type="scientific">Halobacillus andaensis</name>
    <dbReference type="NCBI Taxonomy" id="1176239"/>
    <lineage>
        <taxon>Bacteria</taxon>
        <taxon>Bacillati</taxon>
        <taxon>Bacillota</taxon>
        <taxon>Bacilli</taxon>
        <taxon>Bacillales</taxon>
        <taxon>Bacillaceae</taxon>
        <taxon>Halobacillus</taxon>
    </lineage>
</organism>
<dbReference type="GO" id="GO:0005737">
    <property type="term" value="C:cytoplasm"/>
    <property type="evidence" value="ECO:0007669"/>
    <property type="project" value="TreeGrafter"/>
</dbReference>
<dbReference type="Gene3D" id="3.40.50.720">
    <property type="entry name" value="NAD(P)-binding Rossmann-like Domain"/>
    <property type="match status" value="1"/>
</dbReference>
<dbReference type="PANTHER" id="PTHR48079:SF6">
    <property type="entry name" value="NAD(P)-BINDING DOMAIN-CONTAINING PROTEIN-RELATED"/>
    <property type="match status" value="1"/>
</dbReference>
<proteinExistence type="predicted"/>
<dbReference type="RefSeq" id="WP_188377916.1">
    <property type="nucleotide sequence ID" value="NZ_BMEL01000003.1"/>
</dbReference>
<dbReference type="Pfam" id="PF07993">
    <property type="entry name" value="NAD_binding_4"/>
    <property type="match status" value="1"/>
</dbReference>
<dbReference type="PANTHER" id="PTHR48079">
    <property type="entry name" value="PROTEIN YEEZ"/>
    <property type="match status" value="1"/>
</dbReference>
<dbReference type="Proteomes" id="UP000660110">
    <property type="component" value="Unassembled WGS sequence"/>
</dbReference>
<dbReference type="InterPro" id="IPR051783">
    <property type="entry name" value="NAD(P)-dependent_oxidoreduct"/>
</dbReference>
<gene>
    <name evidence="2" type="ORF">GCM10010954_25780</name>
</gene>
<reference evidence="2" key="1">
    <citation type="journal article" date="2014" name="Int. J. Syst. Evol. Microbiol.">
        <title>Complete genome sequence of Corynebacterium casei LMG S-19264T (=DSM 44701T), isolated from a smear-ripened cheese.</title>
        <authorList>
            <consortium name="US DOE Joint Genome Institute (JGI-PGF)"/>
            <person name="Walter F."/>
            <person name="Albersmeier A."/>
            <person name="Kalinowski J."/>
            <person name="Ruckert C."/>
        </authorList>
    </citation>
    <scope>NUCLEOTIDE SEQUENCE</scope>
    <source>
        <strain evidence="2">CGMCC 1.12153</strain>
    </source>
</reference>
<dbReference type="EMBL" id="BMEL01000003">
    <property type="protein sequence ID" value="GGF25717.1"/>
    <property type="molecule type" value="Genomic_DNA"/>
</dbReference>